<evidence type="ECO:0000313" key="6">
    <source>
        <dbReference type="Proteomes" id="UP000321638"/>
    </source>
</evidence>
<keyword evidence="1" id="KW-0813">Transport</keyword>
<dbReference type="Proteomes" id="UP000321638">
    <property type="component" value="Unassembled WGS sequence"/>
</dbReference>
<evidence type="ECO:0000256" key="2">
    <source>
        <dbReference type="ARBA" id="ARBA00022741"/>
    </source>
</evidence>
<feature type="domain" description="ABC transporter" evidence="4">
    <location>
        <begin position="4"/>
        <end position="246"/>
    </location>
</feature>
<keyword evidence="6" id="KW-1185">Reference proteome</keyword>
<dbReference type="CDD" id="cd03219">
    <property type="entry name" value="ABC_Mj1267_LivG_branched"/>
    <property type="match status" value="1"/>
</dbReference>
<dbReference type="InterPro" id="IPR003593">
    <property type="entry name" value="AAA+_ATPase"/>
</dbReference>
<dbReference type="Pfam" id="PF00005">
    <property type="entry name" value="ABC_tran"/>
    <property type="match status" value="1"/>
</dbReference>
<dbReference type="GO" id="GO:0005524">
    <property type="term" value="F:ATP binding"/>
    <property type="evidence" value="ECO:0007669"/>
    <property type="project" value="UniProtKB-KW"/>
</dbReference>
<sequence length="249" mass="26752">MALLETKRLTKSFGALTAVNGVSLAVEAGSLHSIIGPNGAGKTTLFNLLTGTFPPTSGQILFDQNDITGTPASRVAHLGLARSYQRTTVFPAFSLFDNVWVAAFATGKSWKGLLHKKTSDYAEVTGRARQALQDVGLEQKSTQLARQLSHGEQRQLELAIALAAAPRVLLLDEPAAGLSPEETRRMVALVRALKGRYTMVLIEHKMDIIMSVSDRISVMHFGSLIAEGTPAEIQKNADVRRAYLGGVAA</sequence>
<dbReference type="EMBL" id="VDUZ01000031">
    <property type="protein sequence ID" value="TXL72703.1"/>
    <property type="molecule type" value="Genomic_DNA"/>
</dbReference>
<dbReference type="SUPFAM" id="SSF52540">
    <property type="entry name" value="P-loop containing nucleoside triphosphate hydrolases"/>
    <property type="match status" value="1"/>
</dbReference>
<evidence type="ECO:0000256" key="3">
    <source>
        <dbReference type="ARBA" id="ARBA00022840"/>
    </source>
</evidence>
<evidence type="ECO:0000259" key="4">
    <source>
        <dbReference type="PROSITE" id="PS50893"/>
    </source>
</evidence>
<dbReference type="InterPro" id="IPR003439">
    <property type="entry name" value="ABC_transporter-like_ATP-bd"/>
</dbReference>
<evidence type="ECO:0000313" key="5">
    <source>
        <dbReference type="EMBL" id="TXL72703.1"/>
    </source>
</evidence>
<dbReference type="Pfam" id="PF12399">
    <property type="entry name" value="BCA_ABC_TP_C"/>
    <property type="match status" value="1"/>
</dbReference>
<accession>A0A5C8PFX1</accession>
<name>A0A5C8PFX1_9HYPH</name>
<dbReference type="RefSeq" id="WP_147849601.1">
    <property type="nucleotide sequence ID" value="NZ_VDUZ01000031.1"/>
</dbReference>
<dbReference type="PROSITE" id="PS50893">
    <property type="entry name" value="ABC_TRANSPORTER_2"/>
    <property type="match status" value="1"/>
</dbReference>
<gene>
    <name evidence="5" type="ORF">FHP25_24445</name>
</gene>
<evidence type="ECO:0000256" key="1">
    <source>
        <dbReference type="ARBA" id="ARBA00022448"/>
    </source>
</evidence>
<dbReference type="GO" id="GO:0016887">
    <property type="term" value="F:ATP hydrolysis activity"/>
    <property type="evidence" value="ECO:0007669"/>
    <property type="project" value="InterPro"/>
</dbReference>
<dbReference type="Gene3D" id="3.40.50.300">
    <property type="entry name" value="P-loop containing nucleotide triphosphate hydrolases"/>
    <property type="match status" value="1"/>
</dbReference>
<keyword evidence="3 5" id="KW-0067">ATP-binding</keyword>
<dbReference type="AlphaFoldDB" id="A0A5C8PFX1"/>
<dbReference type="InterPro" id="IPR051120">
    <property type="entry name" value="ABC_AA/LPS_Transport"/>
</dbReference>
<dbReference type="GO" id="GO:0005886">
    <property type="term" value="C:plasma membrane"/>
    <property type="evidence" value="ECO:0007669"/>
    <property type="project" value="TreeGrafter"/>
</dbReference>
<protein>
    <submittedName>
        <fullName evidence="5">ABC transporter ATP-binding protein</fullName>
    </submittedName>
</protein>
<reference evidence="5 6" key="1">
    <citation type="submission" date="2019-06" db="EMBL/GenBank/DDBJ databases">
        <title>New taxonomy in bacterial strain CC-CFT640, isolated from vineyard.</title>
        <authorList>
            <person name="Lin S.-Y."/>
            <person name="Tsai C.-F."/>
            <person name="Young C.-C."/>
        </authorList>
    </citation>
    <scope>NUCLEOTIDE SEQUENCE [LARGE SCALE GENOMIC DNA]</scope>
    <source>
        <strain evidence="5 6">CC-CFT640</strain>
    </source>
</reference>
<dbReference type="SMART" id="SM00382">
    <property type="entry name" value="AAA"/>
    <property type="match status" value="1"/>
</dbReference>
<keyword evidence="2" id="KW-0547">Nucleotide-binding</keyword>
<dbReference type="FunFam" id="3.40.50.300:FF:000421">
    <property type="entry name" value="Branched-chain amino acid ABC transporter ATP-binding protein"/>
    <property type="match status" value="1"/>
</dbReference>
<dbReference type="PANTHER" id="PTHR45772">
    <property type="entry name" value="CONSERVED COMPONENT OF ABC TRANSPORTER FOR NATURAL AMINO ACIDS-RELATED"/>
    <property type="match status" value="1"/>
</dbReference>
<organism evidence="5 6">
    <name type="scientific">Vineibacter terrae</name>
    <dbReference type="NCBI Taxonomy" id="2586908"/>
    <lineage>
        <taxon>Bacteria</taxon>
        <taxon>Pseudomonadati</taxon>
        <taxon>Pseudomonadota</taxon>
        <taxon>Alphaproteobacteria</taxon>
        <taxon>Hyphomicrobiales</taxon>
        <taxon>Vineibacter</taxon>
    </lineage>
</organism>
<dbReference type="PANTHER" id="PTHR45772:SF9">
    <property type="entry name" value="CONSERVED COMPONENT OF ABC TRANSPORTER FOR NATURAL AMINO ACIDS"/>
    <property type="match status" value="1"/>
</dbReference>
<dbReference type="InterPro" id="IPR027417">
    <property type="entry name" value="P-loop_NTPase"/>
</dbReference>
<dbReference type="InterPro" id="IPR032823">
    <property type="entry name" value="BCA_ABC_TP_C"/>
</dbReference>
<dbReference type="OrthoDB" id="9779872at2"/>
<proteinExistence type="predicted"/>
<comment type="caution">
    <text evidence="5">The sequence shown here is derived from an EMBL/GenBank/DDBJ whole genome shotgun (WGS) entry which is preliminary data.</text>
</comment>